<feature type="region of interest" description="Disordered" evidence="1">
    <location>
        <begin position="92"/>
        <end position="161"/>
    </location>
</feature>
<feature type="compositionally biased region" description="Basic and acidic residues" evidence="1">
    <location>
        <begin position="35"/>
        <end position="45"/>
    </location>
</feature>
<feature type="compositionally biased region" description="Polar residues" evidence="1">
    <location>
        <begin position="1"/>
        <end position="12"/>
    </location>
</feature>
<dbReference type="Pfam" id="PF06724">
    <property type="entry name" value="DUF1206"/>
    <property type="match status" value="1"/>
</dbReference>
<keyword evidence="2" id="KW-1133">Transmembrane helix</keyword>
<feature type="transmembrane region" description="Helical" evidence="2">
    <location>
        <begin position="351"/>
        <end position="377"/>
    </location>
</feature>
<gene>
    <name evidence="4" type="ORF">DLAC_06306</name>
</gene>
<feature type="compositionally biased region" description="Polar residues" evidence="1">
    <location>
        <begin position="48"/>
        <end position="61"/>
    </location>
</feature>
<dbReference type="Proteomes" id="UP000076078">
    <property type="component" value="Unassembled WGS sequence"/>
</dbReference>
<dbReference type="AlphaFoldDB" id="A0A151ZEG1"/>
<keyword evidence="5" id="KW-1185">Reference proteome</keyword>
<name>A0A151ZEG1_TIELA</name>
<comment type="caution">
    <text evidence="4">The sequence shown here is derived from an EMBL/GenBank/DDBJ whole genome shotgun (WGS) entry which is preliminary data.</text>
</comment>
<keyword evidence="2" id="KW-0812">Transmembrane</keyword>
<evidence type="ECO:0000256" key="2">
    <source>
        <dbReference type="SAM" id="Phobius"/>
    </source>
</evidence>
<organism evidence="4 5">
    <name type="scientific">Tieghemostelium lacteum</name>
    <name type="common">Slime mold</name>
    <name type="synonym">Dictyostelium lacteum</name>
    <dbReference type="NCBI Taxonomy" id="361077"/>
    <lineage>
        <taxon>Eukaryota</taxon>
        <taxon>Amoebozoa</taxon>
        <taxon>Evosea</taxon>
        <taxon>Eumycetozoa</taxon>
        <taxon>Dictyostelia</taxon>
        <taxon>Dictyosteliales</taxon>
        <taxon>Raperosteliaceae</taxon>
        <taxon>Tieghemostelium</taxon>
    </lineage>
</organism>
<dbReference type="STRING" id="361077.A0A151ZEG1"/>
<evidence type="ECO:0000313" key="4">
    <source>
        <dbReference type="EMBL" id="KYQ92343.1"/>
    </source>
</evidence>
<feature type="compositionally biased region" description="Polar residues" evidence="1">
    <location>
        <begin position="151"/>
        <end position="161"/>
    </location>
</feature>
<sequence length="603" mass="68190">MEENNGLHTDLNSEPIIEGVIDISTSTNTKQHRNNSKDKIDKELLLQKQPSNNNISGSEGDSLSDEIETPPSNPLNLKKSITKILQNIDTDPLSSSSISTSHNNNNNKSDKLSNTSTPKQMDSSLKSNISSSSTSNSIPNSPFPNDDPKDSTNTNNPIVNLNKSTIDSDKIIVNNQQYEEIIKNSPLVSSTQNKSNSVGIDRSTDDLEKSQIALNESNPYYDRNLYFEYRDSHRDQNDNHKIPHPTIEIDVEDQHKAHDINEVYDEIKERKQLKDTSKFRYFKYLFDKNKYRWDPIQNRRFYLAAQIITRFGFLAKTILYGCLGIMSIAAAVDKKRAVKGPDGVFEELEEIFSSGIIIVFVLGLWCYGSWGLFYTIFDIDQLGHGSAGAILKRFGRVFSAGFYFVLGVDATRVLVHQKKQQSGTSQILGILYSHILGKIVVCILGVTFFVVCIVYLLYAIKPGKFKRELSTERMTKPFYWTALGFARLGALGRSMFFGAFGSVLIKAIADISKGKEPDTSLLGFQGVFQQIALYSATLLFIIAILVVFYALWCCWLMFFRRLPAHSDEVYAKRVLGTMVDPNYRFNGMIFRIPRRNRNIPNEL</sequence>
<evidence type="ECO:0000313" key="5">
    <source>
        <dbReference type="Proteomes" id="UP000076078"/>
    </source>
</evidence>
<accession>A0A151ZEG1</accession>
<dbReference type="InterPro" id="IPR009597">
    <property type="entry name" value="DUF1206"/>
</dbReference>
<feature type="transmembrane region" description="Helical" evidence="2">
    <location>
        <begin position="478"/>
        <end position="505"/>
    </location>
</feature>
<feature type="domain" description="DUF1206" evidence="3">
    <location>
        <begin position="394"/>
        <end position="460"/>
    </location>
</feature>
<dbReference type="InParanoid" id="A0A151ZEG1"/>
<feature type="transmembrane region" description="Helical" evidence="2">
    <location>
        <begin position="307"/>
        <end position="331"/>
    </location>
</feature>
<proteinExistence type="predicted"/>
<feature type="transmembrane region" description="Helical" evidence="2">
    <location>
        <begin position="397"/>
        <end position="415"/>
    </location>
</feature>
<reference evidence="4 5" key="1">
    <citation type="submission" date="2015-12" db="EMBL/GenBank/DDBJ databases">
        <title>Dictyostelia acquired genes for synthesis and detection of signals that induce cell-type specialization by lateral gene transfer from prokaryotes.</title>
        <authorList>
            <person name="Gloeckner G."/>
            <person name="Schaap P."/>
        </authorList>
    </citation>
    <scope>NUCLEOTIDE SEQUENCE [LARGE SCALE GENOMIC DNA]</scope>
    <source>
        <strain evidence="4 5">TK</strain>
    </source>
</reference>
<feature type="transmembrane region" description="Helical" evidence="2">
    <location>
        <begin position="531"/>
        <end position="558"/>
    </location>
</feature>
<evidence type="ECO:0000259" key="3">
    <source>
        <dbReference type="Pfam" id="PF06724"/>
    </source>
</evidence>
<feature type="transmembrane region" description="Helical" evidence="2">
    <location>
        <begin position="435"/>
        <end position="458"/>
    </location>
</feature>
<protein>
    <recommendedName>
        <fullName evidence="3">DUF1206 domain-containing protein</fullName>
    </recommendedName>
</protein>
<evidence type="ECO:0000256" key="1">
    <source>
        <dbReference type="SAM" id="MobiDB-lite"/>
    </source>
</evidence>
<dbReference type="OrthoDB" id="18869at2759"/>
<feature type="region of interest" description="Disordered" evidence="1">
    <location>
        <begin position="1"/>
        <end position="75"/>
    </location>
</feature>
<feature type="compositionally biased region" description="Low complexity" evidence="1">
    <location>
        <begin position="94"/>
        <end position="144"/>
    </location>
</feature>
<dbReference type="EMBL" id="LODT01000029">
    <property type="protein sequence ID" value="KYQ92343.1"/>
    <property type="molecule type" value="Genomic_DNA"/>
</dbReference>
<keyword evidence="2" id="KW-0472">Membrane</keyword>